<evidence type="ECO:0000256" key="4">
    <source>
        <dbReference type="ARBA" id="ARBA00022833"/>
    </source>
</evidence>
<dbReference type="PROSITE" id="PS50157">
    <property type="entry name" value="ZINC_FINGER_C2H2_2"/>
    <property type="match status" value="3"/>
</dbReference>
<feature type="domain" description="C2H2-type" evidence="7">
    <location>
        <begin position="528"/>
        <end position="557"/>
    </location>
</feature>
<evidence type="ECO:0000256" key="5">
    <source>
        <dbReference type="PROSITE-ProRule" id="PRU00042"/>
    </source>
</evidence>
<evidence type="ECO:0000256" key="1">
    <source>
        <dbReference type="ARBA" id="ARBA00022723"/>
    </source>
</evidence>
<dbReference type="GO" id="GO:0008270">
    <property type="term" value="F:zinc ion binding"/>
    <property type="evidence" value="ECO:0007669"/>
    <property type="project" value="UniProtKB-KW"/>
</dbReference>
<evidence type="ECO:0000259" key="7">
    <source>
        <dbReference type="PROSITE" id="PS50157"/>
    </source>
</evidence>
<accession>A0A4V4LKJ3</accession>
<dbReference type="SMART" id="SM00355">
    <property type="entry name" value="ZnF_C2H2"/>
    <property type="match status" value="7"/>
</dbReference>
<evidence type="ECO:0000256" key="3">
    <source>
        <dbReference type="ARBA" id="ARBA00022771"/>
    </source>
</evidence>
<comment type="caution">
    <text evidence="8">The sequence shown here is derived from an EMBL/GenBank/DDBJ whole genome shotgun (WGS) entry which is preliminary data.</text>
</comment>
<dbReference type="EMBL" id="QZBU01000871">
    <property type="protein sequence ID" value="TIA59297.1"/>
    <property type="molecule type" value="Genomic_DNA"/>
</dbReference>
<protein>
    <recommendedName>
        <fullName evidence="7">C2H2-type domain-containing protein</fullName>
    </recommendedName>
</protein>
<keyword evidence="3 5" id="KW-0863">Zinc-finger</keyword>
<organism evidence="8 9">
    <name type="scientific">Aureobasidium pullulans</name>
    <name type="common">Black yeast</name>
    <name type="synonym">Pullularia pullulans</name>
    <dbReference type="NCBI Taxonomy" id="5580"/>
    <lineage>
        <taxon>Eukaryota</taxon>
        <taxon>Fungi</taxon>
        <taxon>Dikarya</taxon>
        <taxon>Ascomycota</taxon>
        <taxon>Pezizomycotina</taxon>
        <taxon>Dothideomycetes</taxon>
        <taxon>Dothideomycetidae</taxon>
        <taxon>Dothideales</taxon>
        <taxon>Saccotheciaceae</taxon>
        <taxon>Aureobasidium</taxon>
    </lineage>
</organism>
<feature type="domain" description="C2H2-type" evidence="7">
    <location>
        <begin position="500"/>
        <end position="527"/>
    </location>
</feature>
<dbReference type="FunFam" id="3.30.160.60:FF:000100">
    <property type="entry name" value="Zinc finger 45-like"/>
    <property type="match status" value="1"/>
</dbReference>
<dbReference type="InterPro" id="IPR050329">
    <property type="entry name" value="GLI_C2H2-zinc-finger"/>
</dbReference>
<evidence type="ECO:0000313" key="8">
    <source>
        <dbReference type="EMBL" id="TIA59297.1"/>
    </source>
</evidence>
<evidence type="ECO:0000256" key="2">
    <source>
        <dbReference type="ARBA" id="ARBA00022737"/>
    </source>
</evidence>
<dbReference type="Proteomes" id="UP000304947">
    <property type="component" value="Unassembled WGS sequence"/>
</dbReference>
<name>A0A4V4LKJ3_AURPU</name>
<dbReference type="Gene3D" id="3.30.160.60">
    <property type="entry name" value="Classic Zinc Finger"/>
    <property type="match status" value="4"/>
</dbReference>
<proteinExistence type="predicted"/>
<dbReference type="GO" id="GO:0000981">
    <property type="term" value="F:DNA-binding transcription factor activity, RNA polymerase II-specific"/>
    <property type="evidence" value="ECO:0007669"/>
    <property type="project" value="UniProtKB-ARBA"/>
</dbReference>
<gene>
    <name evidence="8" type="ORF">D6C83_03435</name>
</gene>
<dbReference type="GO" id="GO:0000978">
    <property type="term" value="F:RNA polymerase II cis-regulatory region sequence-specific DNA binding"/>
    <property type="evidence" value="ECO:0007669"/>
    <property type="project" value="TreeGrafter"/>
</dbReference>
<evidence type="ECO:0000313" key="9">
    <source>
        <dbReference type="Proteomes" id="UP000304947"/>
    </source>
</evidence>
<dbReference type="FunFam" id="3.30.160.60:FF:000446">
    <property type="entry name" value="Zinc finger protein"/>
    <property type="match status" value="1"/>
</dbReference>
<sequence>MPHPFENRGEDVTNMGLGVEEAGNTLILSSHQRQVTIKVVLINWTRANRLLSGYWPIDLVNHISRHVAPPLRLDRFIQRGAENVSATPFHHHAVDHMARQQRPPPGPSLLSSASAEGSATSKGLVYANMAGPEHGGGCFLSAPCDKPDCDEATICYDYSLPHYADLHCAQDAFNCPEAFDCGETNCNAADWLCTDLNCHEPGCDQEHARECTPACAPATVSCSDPTCNEDHLYCCLSDVCPRPHPPGTECPQPQCHDQHIPTTICHPGPAVACTQPYGYKTSSTAATSQDTMSTSTISTPTTDSIPTPDNFLSLIEAASLLPPVGYNFPTSSAYPPRKRMRLDESTSYQDFNAPYYTPNDYWQQDLSQSFSSSQFPSASQPITASASPAVKTKVRQEKASRDLDDIAMCRWNDEVTGPCNRVFATIEDLHNHVKDHTCTLVPSKTPNRTFVCRWEGCEKDAPFGTKNHLDRHMQNHTRCKYKPSTRRRSMKYSLYPVKPFACNICGHRCVTQQQLNNHLTTHSREKKFKCDFPGCGKVFGVKTALSTHKRTHTNEKPFSCRWCGDSYSDSSNLSKHRKTVHEDDKTAIPCPHPGCEYRDSRAQRLERHCRDTGHGLSLLGDVHKWSEYTRKKQVRSRTASVAPSVA</sequence>
<evidence type="ECO:0000256" key="6">
    <source>
        <dbReference type="SAM" id="MobiDB-lite"/>
    </source>
</evidence>
<dbReference type="PANTHER" id="PTHR19818:SF139">
    <property type="entry name" value="PAIR-RULE PROTEIN ODD-PAIRED"/>
    <property type="match status" value="1"/>
</dbReference>
<dbReference type="AlphaFoldDB" id="A0A4V4LKJ3"/>
<dbReference type="InterPro" id="IPR013087">
    <property type="entry name" value="Znf_C2H2_type"/>
</dbReference>
<dbReference type="PANTHER" id="PTHR19818">
    <property type="entry name" value="ZINC FINGER PROTEIN ZIC AND GLI"/>
    <property type="match status" value="1"/>
</dbReference>
<dbReference type="PROSITE" id="PS00028">
    <property type="entry name" value="ZINC_FINGER_C2H2_1"/>
    <property type="match status" value="3"/>
</dbReference>
<dbReference type="InterPro" id="IPR036236">
    <property type="entry name" value="Znf_C2H2_sf"/>
</dbReference>
<feature type="region of interest" description="Disordered" evidence="6">
    <location>
        <begin position="95"/>
        <end position="114"/>
    </location>
</feature>
<keyword evidence="4" id="KW-0862">Zinc</keyword>
<dbReference type="Pfam" id="PF00096">
    <property type="entry name" value="zf-C2H2"/>
    <property type="match status" value="3"/>
</dbReference>
<feature type="domain" description="C2H2-type" evidence="7">
    <location>
        <begin position="558"/>
        <end position="586"/>
    </location>
</feature>
<dbReference type="GO" id="GO:0005634">
    <property type="term" value="C:nucleus"/>
    <property type="evidence" value="ECO:0007669"/>
    <property type="project" value="TreeGrafter"/>
</dbReference>
<dbReference type="FunFam" id="3.30.160.60:FF:000125">
    <property type="entry name" value="Putative zinc finger protein 143"/>
    <property type="match status" value="1"/>
</dbReference>
<reference evidence="8 9" key="1">
    <citation type="submission" date="2018-10" db="EMBL/GenBank/DDBJ databases">
        <title>Fifty Aureobasidium pullulans genomes reveal a recombining polyextremotolerant generalist.</title>
        <authorList>
            <person name="Gostincar C."/>
            <person name="Turk M."/>
            <person name="Zajc J."/>
            <person name="Gunde-Cimerman N."/>
        </authorList>
    </citation>
    <scope>NUCLEOTIDE SEQUENCE [LARGE SCALE GENOMIC DNA]</scope>
    <source>
        <strain evidence="8 9">EXF-3380</strain>
    </source>
</reference>
<keyword evidence="2" id="KW-0677">Repeat</keyword>
<dbReference type="GO" id="GO:0045944">
    <property type="term" value="P:positive regulation of transcription by RNA polymerase II"/>
    <property type="evidence" value="ECO:0007669"/>
    <property type="project" value="UniProtKB-ARBA"/>
</dbReference>
<dbReference type="SUPFAM" id="SSF57667">
    <property type="entry name" value="beta-beta-alpha zinc fingers"/>
    <property type="match status" value="2"/>
</dbReference>
<keyword evidence="1" id="KW-0479">Metal-binding</keyword>